<name>A0AAG5DPZ3_ANOAO</name>
<dbReference type="EnsemblMetazoa" id="ENSAATROPT014676">
    <property type="protein sequence ID" value="ENSAATROPP013367"/>
    <property type="gene ID" value="ENSAATROPG011905"/>
</dbReference>
<dbReference type="Proteomes" id="UP000075880">
    <property type="component" value="Unassembled WGS sequence"/>
</dbReference>
<dbReference type="Gene3D" id="3.90.215.10">
    <property type="entry name" value="Gamma Fibrinogen, chain A, domain 1"/>
    <property type="match status" value="1"/>
</dbReference>
<dbReference type="InterPro" id="IPR014716">
    <property type="entry name" value="Fibrinogen_a/b/g_C_1"/>
</dbReference>
<keyword evidence="1" id="KW-1015">Disulfide bond</keyword>
<dbReference type="PROSITE" id="PS00514">
    <property type="entry name" value="FIBRINOGEN_C_1"/>
    <property type="match status" value="1"/>
</dbReference>
<dbReference type="InterPro" id="IPR050373">
    <property type="entry name" value="Fibrinogen_C-term_domain"/>
</dbReference>
<evidence type="ECO:0000259" key="4">
    <source>
        <dbReference type="PROSITE" id="PS51406"/>
    </source>
</evidence>
<accession>A0AAG5DPZ3</accession>
<dbReference type="PANTHER" id="PTHR19143">
    <property type="entry name" value="FIBRINOGEN/TENASCIN/ANGIOPOEITIN"/>
    <property type="match status" value="1"/>
</dbReference>
<dbReference type="InterPro" id="IPR036056">
    <property type="entry name" value="Fibrinogen-like_C"/>
</dbReference>
<dbReference type="AlphaFoldDB" id="A0AAG5DPZ3"/>
<evidence type="ECO:0000313" key="5">
    <source>
        <dbReference type="EnsemblMetazoa" id="ENSAATROPP013367"/>
    </source>
</evidence>
<dbReference type="SUPFAM" id="SSF56496">
    <property type="entry name" value="Fibrinogen C-terminal domain-like"/>
    <property type="match status" value="1"/>
</dbReference>
<feature type="coiled-coil region" evidence="2">
    <location>
        <begin position="31"/>
        <end position="58"/>
    </location>
</feature>
<dbReference type="CDD" id="cd00087">
    <property type="entry name" value="FReD"/>
    <property type="match status" value="1"/>
</dbReference>
<evidence type="ECO:0000256" key="1">
    <source>
        <dbReference type="ARBA" id="ARBA00023157"/>
    </source>
</evidence>
<protein>
    <recommendedName>
        <fullName evidence="4">Fibrinogen C-terminal domain-containing protein</fullName>
    </recommendedName>
</protein>
<keyword evidence="6" id="KW-1185">Reference proteome</keyword>
<dbReference type="PANTHER" id="PTHR19143:SF327">
    <property type="entry name" value="FI21813P1-RELATED"/>
    <property type="match status" value="1"/>
</dbReference>
<reference evidence="5" key="1">
    <citation type="submission" date="2024-04" db="UniProtKB">
        <authorList>
            <consortium name="EnsemblMetazoa"/>
        </authorList>
    </citation>
    <scope>IDENTIFICATION</scope>
    <source>
        <strain evidence="5">EBRO</strain>
    </source>
</reference>
<sequence length="332" mass="37987">MSARVWIVVLCFAMLGSTKVRLTSADTRVGFDTVMNKLNYLQDKLEDIEQNVNRRQCNLQTPIAAPQNTDHGGKDKLEEMEERILAKGEILQNKLEALDAKMVSMEANLFKILNGTASAILNIRSCHKEPTKQSGAYFMKLGPNKDPFEVYCEQSAFGGGWIVFQHRSDGKVNFYRNWADYREGFGNLNGEFWLGLEYVYQITSSRPYELMVEMRDYSGNYGYAHYDEFKIGNEGAKYYLQTLGKYQGTAGDGLSYNKGVQFSTIDRTNSGGTCASTRQGAWWYNYCTYSNLNGAYKNVTSDWSSMSWYYFKNDYRGLVFSRMMIREKGVDL</sequence>
<evidence type="ECO:0000256" key="3">
    <source>
        <dbReference type="SAM" id="SignalP"/>
    </source>
</evidence>
<dbReference type="SMART" id="SM00186">
    <property type="entry name" value="FBG"/>
    <property type="match status" value="1"/>
</dbReference>
<organism evidence="5 6">
    <name type="scientific">Anopheles atroparvus</name>
    <name type="common">European mosquito</name>
    <dbReference type="NCBI Taxonomy" id="41427"/>
    <lineage>
        <taxon>Eukaryota</taxon>
        <taxon>Metazoa</taxon>
        <taxon>Ecdysozoa</taxon>
        <taxon>Arthropoda</taxon>
        <taxon>Hexapoda</taxon>
        <taxon>Insecta</taxon>
        <taxon>Pterygota</taxon>
        <taxon>Neoptera</taxon>
        <taxon>Endopterygota</taxon>
        <taxon>Diptera</taxon>
        <taxon>Nematocera</taxon>
        <taxon>Culicoidea</taxon>
        <taxon>Culicidae</taxon>
        <taxon>Anophelinae</taxon>
        <taxon>Anopheles</taxon>
    </lineage>
</organism>
<evidence type="ECO:0000256" key="2">
    <source>
        <dbReference type="SAM" id="Coils"/>
    </source>
</evidence>
<feature type="signal peptide" evidence="3">
    <location>
        <begin position="1"/>
        <end position="25"/>
    </location>
</feature>
<feature type="chain" id="PRO_5042578680" description="Fibrinogen C-terminal domain-containing protein" evidence="3">
    <location>
        <begin position="26"/>
        <end position="332"/>
    </location>
</feature>
<dbReference type="GO" id="GO:0005615">
    <property type="term" value="C:extracellular space"/>
    <property type="evidence" value="ECO:0007669"/>
    <property type="project" value="TreeGrafter"/>
</dbReference>
<dbReference type="PROSITE" id="PS51406">
    <property type="entry name" value="FIBRINOGEN_C_2"/>
    <property type="match status" value="1"/>
</dbReference>
<evidence type="ECO:0000313" key="6">
    <source>
        <dbReference type="Proteomes" id="UP000075880"/>
    </source>
</evidence>
<dbReference type="Pfam" id="PF00147">
    <property type="entry name" value="Fibrinogen_C"/>
    <property type="match status" value="1"/>
</dbReference>
<keyword evidence="3" id="KW-0732">Signal</keyword>
<feature type="domain" description="Fibrinogen C-terminal" evidence="4">
    <location>
        <begin position="117"/>
        <end position="329"/>
    </location>
</feature>
<dbReference type="InterPro" id="IPR002181">
    <property type="entry name" value="Fibrinogen_a/b/g_C_dom"/>
</dbReference>
<dbReference type="InterPro" id="IPR020837">
    <property type="entry name" value="Fibrinogen_CS"/>
</dbReference>
<proteinExistence type="predicted"/>
<keyword evidence="2" id="KW-0175">Coiled coil</keyword>